<dbReference type="Pfam" id="PF00501">
    <property type="entry name" value="AMP-binding"/>
    <property type="match status" value="1"/>
</dbReference>
<comment type="similarity">
    <text evidence="1">Belongs to the ATP-dependent AMP-binding enzyme family.</text>
</comment>
<accession>A0ABN3KPN2</accession>
<dbReference type="InterPro" id="IPR045851">
    <property type="entry name" value="AMP-bd_C_sf"/>
</dbReference>
<organism evidence="5 6">
    <name type="scientific">Terrabacter carboxydivorans</name>
    <dbReference type="NCBI Taxonomy" id="619730"/>
    <lineage>
        <taxon>Bacteria</taxon>
        <taxon>Bacillati</taxon>
        <taxon>Actinomycetota</taxon>
        <taxon>Actinomycetes</taxon>
        <taxon>Micrococcales</taxon>
        <taxon>Intrasporangiaceae</taxon>
        <taxon>Terrabacter</taxon>
    </lineage>
</organism>
<dbReference type="RefSeq" id="WP_344252271.1">
    <property type="nucleotide sequence ID" value="NZ_BAAARE010000001.1"/>
</dbReference>
<dbReference type="InterPro" id="IPR000873">
    <property type="entry name" value="AMP-dep_synth/lig_dom"/>
</dbReference>
<dbReference type="InterPro" id="IPR042099">
    <property type="entry name" value="ANL_N_sf"/>
</dbReference>
<evidence type="ECO:0000313" key="6">
    <source>
        <dbReference type="Proteomes" id="UP001500730"/>
    </source>
</evidence>
<keyword evidence="6" id="KW-1185">Reference proteome</keyword>
<dbReference type="Gene3D" id="3.30.300.30">
    <property type="match status" value="1"/>
</dbReference>
<comment type="caution">
    <text evidence="5">The sequence shown here is derived from an EMBL/GenBank/DDBJ whole genome shotgun (WGS) entry which is preliminary data.</text>
</comment>
<dbReference type="Proteomes" id="UP001500730">
    <property type="component" value="Unassembled WGS sequence"/>
</dbReference>
<dbReference type="PANTHER" id="PTHR43201">
    <property type="entry name" value="ACYL-COA SYNTHETASE"/>
    <property type="match status" value="1"/>
</dbReference>
<dbReference type="SUPFAM" id="SSF56801">
    <property type="entry name" value="Acetyl-CoA synthetase-like"/>
    <property type="match status" value="1"/>
</dbReference>
<evidence type="ECO:0000259" key="4">
    <source>
        <dbReference type="Pfam" id="PF13193"/>
    </source>
</evidence>
<dbReference type="PANTHER" id="PTHR43201:SF5">
    <property type="entry name" value="MEDIUM-CHAIN ACYL-COA LIGASE ACSF2, MITOCHONDRIAL"/>
    <property type="match status" value="1"/>
</dbReference>
<reference evidence="5 6" key="1">
    <citation type="journal article" date="2019" name="Int. J. Syst. Evol. Microbiol.">
        <title>The Global Catalogue of Microorganisms (GCM) 10K type strain sequencing project: providing services to taxonomists for standard genome sequencing and annotation.</title>
        <authorList>
            <consortium name="The Broad Institute Genomics Platform"/>
            <consortium name="The Broad Institute Genome Sequencing Center for Infectious Disease"/>
            <person name="Wu L."/>
            <person name="Ma J."/>
        </authorList>
    </citation>
    <scope>NUCLEOTIDE SEQUENCE [LARGE SCALE GENOMIC DNA]</scope>
    <source>
        <strain evidence="5 6">JCM 16259</strain>
    </source>
</reference>
<proteinExistence type="inferred from homology"/>
<evidence type="ECO:0000313" key="5">
    <source>
        <dbReference type="EMBL" id="GAA2468461.1"/>
    </source>
</evidence>
<feature type="domain" description="AMP-dependent synthetase/ligase" evidence="3">
    <location>
        <begin position="11"/>
        <end position="377"/>
    </location>
</feature>
<dbReference type="EMBL" id="BAAARE010000001">
    <property type="protein sequence ID" value="GAA2468461.1"/>
    <property type="molecule type" value="Genomic_DNA"/>
</dbReference>
<dbReference type="Pfam" id="PF13193">
    <property type="entry name" value="AMP-binding_C"/>
    <property type="match status" value="1"/>
</dbReference>
<keyword evidence="2" id="KW-0436">Ligase</keyword>
<evidence type="ECO:0000259" key="3">
    <source>
        <dbReference type="Pfam" id="PF00501"/>
    </source>
</evidence>
<dbReference type="InterPro" id="IPR025110">
    <property type="entry name" value="AMP-bd_C"/>
</dbReference>
<gene>
    <name evidence="5" type="ORF">GCM10009858_02170</name>
</gene>
<sequence length="527" mass="57713">MTNLGSFISGHAQEYPDKTALITSQRRLTYSEYDERTNRLANGLHTLGVHKGDKVATVLEGCAEYAELFFACAKMGAVMVPMVTRRLDDEIDALVSMSESSILVVASDHSERVAQMRARGLLRDLRYLIHIGPAGPSERGRAEEGILDYEQILAEAPADQPPTTAGGTDPVILLSTGGTTGLPKLAIHTHESLLWNVFNFHWNVGFRHDDVCLTNLPQYHSGGMNCFTVVNGVLGLTGIIVHHFDPAEFLRTLEEERVTYLLLMPPVLYDWLVKAGADKYDLTALRVFFTAGGNFFNRDKVRANLPHSEIFYLYGQSETVGATTILRGPSIFSRGDSVGRVQPVMDWRLVDALGEDVEAGVPGELVLRGPNLFSGYYGNAAETDNAWRDGWFHSGDMLSADVDGFMYFEGRTKDVIKTGGENVYAVRVEAALTAHPAIKEVAVIGRPDPKWGEQVCACVVLEDGHSVTAEELVRSCRAALAGFEIPRAYFVVDSLPTNPVGKILKQQIRDAIEEGELRPLGAQGASS</sequence>
<dbReference type="Gene3D" id="3.40.50.12780">
    <property type="entry name" value="N-terminal domain of ligase-like"/>
    <property type="match status" value="1"/>
</dbReference>
<protein>
    <submittedName>
        <fullName evidence="5">Class I adenylate-forming enzyme family protein</fullName>
    </submittedName>
</protein>
<evidence type="ECO:0000256" key="2">
    <source>
        <dbReference type="ARBA" id="ARBA00022598"/>
    </source>
</evidence>
<feature type="domain" description="AMP-binding enzyme C-terminal" evidence="4">
    <location>
        <begin position="428"/>
        <end position="502"/>
    </location>
</feature>
<evidence type="ECO:0000256" key="1">
    <source>
        <dbReference type="ARBA" id="ARBA00006432"/>
    </source>
</evidence>
<name>A0ABN3KPN2_9MICO</name>